<reference evidence="1" key="1">
    <citation type="submission" date="2022-06" db="EMBL/GenBank/DDBJ databases">
        <title>Fusarium solani species complex genomes reveal bases of compartmentalisation and animal pathogenesis.</title>
        <authorList>
            <person name="Tsai I.J."/>
        </authorList>
    </citation>
    <scope>NUCLEOTIDE SEQUENCE</scope>
    <source>
        <strain evidence="1">Fu6.1</strain>
    </source>
</reference>
<keyword evidence="2" id="KW-1185">Reference proteome</keyword>
<accession>A0ACC0RF49</accession>
<sequence length="314" mass="34892">MLILYHVRMWHLVWLCVTIAQVIASSEIRAKQETLSVGKASGNFSHYDVLNYTATEPGRPVKPGTKLRILCAGDSITSGWKSEQDGGDGDGYRRQLQKDLSEDEVVFAGTVEGGTMTDGYFAAWPGKTIQVISDRIGPSLDQRPNIILLHAGTNDMNSRSRLTQAETPADAAERLGRLIDKMIKACPDAVILVAVIVGTCDTTKVAKTPEYQALIPGVVQERRQAGHHVLAVDFSTYPIQDLRDCVHPTNEGYRLFGDYWYDFVTQIPSSWIKEPVGDDPQRSVADGTRRISKNDVLRTGLFWVFCWSVTDMFP</sequence>
<proteinExistence type="predicted"/>
<dbReference type="Proteomes" id="UP001065298">
    <property type="component" value="Chromosome 1"/>
</dbReference>
<name>A0ACC0RF49_9HYPO</name>
<protein>
    <submittedName>
        <fullName evidence="1">SGNH-hydro domain-containing protein</fullName>
    </submittedName>
</protein>
<evidence type="ECO:0000313" key="1">
    <source>
        <dbReference type="EMBL" id="KAI8683963.1"/>
    </source>
</evidence>
<dbReference type="EMBL" id="CM046503">
    <property type="protein sequence ID" value="KAI8683963.1"/>
    <property type="molecule type" value="Genomic_DNA"/>
</dbReference>
<gene>
    <name evidence="1" type="ORF">NCS57_00061400</name>
</gene>
<comment type="caution">
    <text evidence="1">The sequence shown here is derived from an EMBL/GenBank/DDBJ whole genome shotgun (WGS) entry which is preliminary data.</text>
</comment>
<organism evidence="1 2">
    <name type="scientific">Fusarium keratoplasticum</name>
    <dbReference type="NCBI Taxonomy" id="1328300"/>
    <lineage>
        <taxon>Eukaryota</taxon>
        <taxon>Fungi</taxon>
        <taxon>Dikarya</taxon>
        <taxon>Ascomycota</taxon>
        <taxon>Pezizomycotina</taxon>
        <taxon>Sordariomycetes</taxon>
        <taxon>Hypocreomycetidae</taxon>
        <taxon>Hypocreales</taxon>
        <taxon>Nectriaceae</taxon>
        <taxon>Fusarium</taxon>
        <taxon>Fusarium solani species complex</taxon>
    </lineage>
</organism>
<evidence type="ECO:0000313" key="2">
    <source>
        <dbReference type="Proteomes" id="UP001065298"/>
    </source>
</evidence>